<sequence length="103" mass="12096">MSVVIIVNMSAELLNEQRHTFPDSNILEIVIWKVPKIVLGSSHNYKYRLFYGNHAERIVGYDNERPKGDHRHYGDHEEAYQFTGIEQLLTDFYDDVAARRDDL</sequence>
<gene>
    <name evidence="1" type="ORF">HELGO_WM36327</name>
</gene>
<organism evidence="1">
    <name type="scientific">uncultured Thiotrichaceae bacterium</name>
    <dbReference type="NCBI Taxonomy" id="298394"/>
    <lineage>
        <taxon>Bacteria</taxon>
        <taxon>Pseudomonadati</taxon>
        <taxon>Pseudomonadota</taxon>
        <taxon>Gammaproteobacteria</taxon>
        <taxon>Thiotrichales</taxon>
        <taxon>Thiotrichaceae</taxon>
        <taxon>environmental samples</taxon>
    </lineage>
</organism>
<evidence type="ECO:0000313" key="1">
    <source>
        <dbReference type="EMBL" id="CAA6815673.1"/>
    </source>
</evidence>
<name>A0A6S6T8P7_9GAMM</name>
<accession>A0A6S6T8P7</accession>
<dbReference type="EMBL" id="CACVAT010000251">
    <property type="protein sequence ID" value="CAA6815673.1"/>
    <property type="molecule type" value="Genomic_DNA"/>
</dbReference>
<dbReference type="AlphaFoldDB" id="A0A6S6T8P7"/>
<protein>
    <submittedName>
        <fullName evidence="1">Uncharacterized protein</fullName>
    </submittedName>
</protein>
<reference evidence="1" key="1">
    <citation type="submission" date="2020-01" db="EMBL/GenBank/DDBJ databases">
        <authorList>
            <person name="Meier V. D."/>
            <person name="Meier V D."/>
        </authorList>
    </citation>
    <scope>NUCLEOTIDE SEQUENCE</scope>
    <source>
        <strain evidence="1">HLG_WM_MAG_09</strain>
    </source>
</reference>
<dbReference type="Pfam" id="PF20126">
    <property type="entry name" value="TumE"/>
    <property type="match status" value="1"/>
</dbReference>
<dbReference type="InterPro" id="IPR045397">
    <property type="entry name" value="TumE-like"/>
</dbReference>
<proteinExistence type="predicted"/>